<dbReference type="RefSeq" id="XP_035659353.1">
    <property type="nucleotide sequence ID" value="XM_035803460.1"/>
</dbReference>
<evidence type="ECO:0000313" key="3">
    <source>
        <dbReference type="RefSeq" id="XP_035659353.1"/>
    </source>
</evidence>
<feature type="compositionally biased region" description="Acidic residues" evidence="1">
    <location>
        <begin position="210"/>
        <end position="222"/>
    </location>
</feature>
<gene>
    <name evidence="3" type="primary">LOC118404390</name>
</gene>
<reference evidence="3" key="2">
    <citation type="submission" date="2025-08" db="UniProtKB">
        <authorList>
            <consortium name="RefSeq"/>
        </authorList>
    </citation>
    <scope>IDENTIFICATION</scope>
    <source>
        <strain evidence="3">S238N-H82</strain>
        <tissue evidence="3">Testes</tissue>
    </source>
</reference>
<feature type="compositionally biased region" description="Low complexity" evidence="1">
    <location>
        <begin position="434"/>
        <end position="443"/>
    </location>
</feature>
<feature type="compositionally biased region" description="Basic and acidic residues" evidence="1">
    <location>
        <begin position="104"/>
        <end position="126"/>
    </location>
</feature>
<dbReference type="KEGG" id="bfo:118404390"/>
<dbReference type="OMA" id="RDIIHCK"/>
<evidence type="ECO:0000313" key="2">
    <source>
        <dbReference type="Proteomes" id="UP000001554"/>
    </source>
</evidence>
<feature type="compositionally biased region" description="Basic residues" evidence="1">
    <location>
        <begin position="468"/>
        <end position="479"/>
    </location>
</feature>
<feature type="region of interest" description="Disordered" evidence="1">
    <location>
        <begin position="381"/>
        <end position="488"/>
    </location>
</feature>
<dbReference type="GeneID" id="118404390"/>
<name>A0A9J7KHM3_BRAFL</name>
<evidence type="ECO:0000256" key="1">
    <source>
        <dbReference type="SAM" id="MobiDB-lite"/>
    </source>
</evidence>
<feature type="compositionally biased region" description="Basic and acidic residues" evidence="1">
    <location>
        <begin position="184"/>
        <end position="198"/>
    </location>
</feature>
<dbReference type="PANTHER" id="PTHR34754:SF1">
    <property type="entry name" value="COILED-COIL DOMAIN-CONTAINING PROTEIN 60"/>
    <property type="match status" value="1"/>
</dbReference>
<reference evidence="2" key="1">
    <citation type="journal article" date="2020" name="Nat. Ecol. Evol.">
        <title>Deeply conserved synteny resolves early events in vertebrate evolution.</title>
        <authorList>
            <person name="Simakov O."/>
            <person name="Marletaz F."/>
            <person name="Yue J.X."/>
            <person name="O'Connell B."/>
            <person name="Jenkins J."/>
            <person name="Brandt A."/>
            <person name="Calef R."/>
            <person name="Tung C.H."/>
            <person name="Huang T.K."/>
            <person name="Schmutz J."/>
            <person name="Satoh N."/>
            <person name="Yu J.K."/>
            <person name="Putnam N.H."/>
            <person name="Green R.E."/>
            <person name="Rokhsar D.S."/>
        </authorList>
    </citation>
    <scope>NUCLEOTIDE SEQUENCE [LARGE SCALE GENOMIC DNA]</scope>
    <source>
        <strain evidence="2">S238N-H82</strain>
    </source>
</reference>
<dbReference type="Proteomes" id="UP000001554">
    <property type="component" value="Chromosome 17"/>
</dbReference>
<feature type="compositionally biased region" description="Basic and acidic residues" evidence="1">
    <location>
        <begin position="520"/>
        <end position="531"/>
    </location>
</feature>
<organism evidence="2 3">
    <name type="scientific">Branchiostoma floridae</name>
    <name type="common">Florida lancelet</name>
    <name type="synonym">Amphioxus</name>
    <dbReference type="NCBI Taxonomy" id="7739"/>
    <lineage>
        <taxon>Eukaryota</taxon>
        <taxon>Metazoa</taxon>
        <taxon>Chordata</taxon>
        <taxon>Cephalochordata</taxon>
        <taxon>Leptocardii</taxon>
        <taxon>Amphioxiformes</taxon>
        <taxon>Branchiostomatidae</taxon>
        <taxon>Branchiostoma</taxon>
    </lineage>
</organism>
<feature type="region of interest" description="Disordered" evidence="1">
    <location>
        <begin position="104"/>
        <end position="130"/>
    </location>
</feature>
<dbReference type="AlphaFoldDB" id="A0A9J7KHM3"/>
<keyword evidence="2" id="KW-1185">Reference proteome</keyword>
<feature type="region of interest" description="Disordered" evidence="1">
    <location>
        <begin position="184"/>
        <end position="223"/>
    </location>
</feature>
<dbReference type="Pfam" id="PF15769">
    <property type="entry name" value="DUF4698"/>
    <property type="match status" value="2"/>
</dbReference>
<feature type="compositionally biased region" description="Low complexity" evidence="1">
    <location>
        <begin position="398"/>
        <end position="415"/>
    </location>
</feature>
<proteinExistence type="predicted"/>
<dbReference type="OrthoDB" id="10017343at2759"/>
<sequence length="824" mass="93099">MMAPASTARHDPRAYVQVKPLPIPTQKGLKLQARSETVYNPTTPTREEVFRENYGRRLRQTTRQGYRSRIDKPYQELGGPVHLDERKLILSALGQLKEQEAVDRALADKRREEEEEREQQLVKDAEEQLQQQQRRTAAQFVLRKQKKELNTLNSQFKKQRSLIQSVRLGKGLFWLMNDEEAAHEDAQAEQSRRQEMEKLSSWQPPAAGSSDDDDESDDDLSKDEDLGKFFQTEVPEGSSARTKSAATSHAGTIDLAAQSEFAPSVRTRSAVSTKKKKGPHSAPPRPFTPCYSNINAAQPATPNELESFFRQLCALNWLLESMSLEGPSVMMPISSCWDLKEPGGGKTTQQKLKKEKMTETKWAQFITQPRIDRQNRLSLRLAAGGRRPSSGRKVSIARSPSVSSRPGSHSSGRVSPAPPSPSPSPVPPTPPTPTVTTSPVTAPDIVVSEDVPEAEVDEVYDKAQRRTSTNRRTSRKYSRAKRDSSKCEEQLSSTLALLKFLSDISADLQKEAEEGLAQDGDLRPGSAERETPTITINTPRAVDRALSMQTVGRGARAMMALRKQSRAYGMPGSTRNQSPTDEVRSQLADYRLRGTPSTSSSKSMPARPLRYIYISLNVCISSSPAYFALYMDFPSVRQQGLPLEMRQRFADVSAEKALTLHDNLEALDRKRKQKCETKFRTLGHPTSFFRAVDKMKTAVQEEERREQEEYETLRKQKVHAPWYKDLQENLPPNIRDDRFCLNILEKISRYGIVQLDGISRRYSPHQFLKVLSTLRPWELCAPDISSAIEFVREKIIEMPTEDYEEWLETRLQTRAKSAPPGGKR</sequence>
<dbReference type="InterPro" id="IPR031526">
    <property type="entry name" value="DUF4698"/>
</dbReference>
<dbReference type="PANTHER" id="PTHR34754">
    <property type="entry name" value="COILED-COIL DOMAIN-CONTAINING PROTEIN 60"/>
    <property type="match status" value="1"/>
</dbReference>
<feature type="region of interest" description="Disordered" evidence="1">
    <location>
        <begin position="513"/>
        <end position="540"/>
    </location>
</feature>
<feature type="compositionally biased region" description="Pro residues" evidence="1">
    <location>
        <begin position="416"/>
        <end position="433"/>
    </location>
</feature>
<feature type="region of interest" description="Disordered" evidence="1">
    <location>
        <begin position="257"/>
        <end position="287"/>
    </location>
</feature>
<protein>
    <submittedName>
        <fullName evidence="3">Coiled-coil domain-containing protein 60-like</fullName>
    </submittedName>
</protein>
<accession>A0A9J7KHM3</accession>